<protein>
    <submittedName>
        <fullName evidence="6">GRAM domain-containing protein 1A</fullName>
    </submittedName>
</protein>
<comment type="subcellular location">
    <subcellularLocation>
        <location evidence="1">Membrane</location>
    </subcellularLocation>
</comment>
<dbReference type="GO" id="GO:0005789">
    <property type="term" value="C:endoplasmic reticulum membrane"/>
    <property type="evidence" value="ECO:0007669"/>
    <property type="project" value="TreeGrafter"/>
</dbReference>
<organism evidence="6 7">
    <name type="scientific">Chionoecetes opilio</name>
    <name type="common">Atlantic snow crab</name>
    <name type="synonym">Cancer opilio</name>
    <dbReference type="NCBI Taxonomy" id="41210"/>
    <lineage>
        <taxon>Eukaryota</taxon>
        <taxon>Metazoa</taxon>
        <taxon>Ecdysozoa</taxon>
        <taxon>Arthropoda</taxon>
        <taxon>Crustacea</taxon>
        <taxon>Multicrustacea</taxon>
        <taxon>Malacostraca</taxon>
        <taxon>Eumalacostraca</taxon>
        <taxon>Eucarida</taxon>
        <taxon>Decapoda</taxon>
        <taxon>Pleocyemata</taxon>
        <taxon>Brachyura</taxon>
        <taxon>Eubrachyura</taxon>
        <taxon>Majoidea</taxon>
        <taxon>Majidae</taxon>
        <taxon>Chionoecetes</taxon>
    </lineage>
</organism>
<feature type="region of interest" description="Disordered" evidence="4">
    <location>
        <begin position="437"/>
        <end position="465"/>
    </location>
</feature>
<dbReference type="PROSITE" id="PS51778">
    <property type="entry name" value="VAST"/>
    <property type="match status" value="1"/>
</dbReference>
<feature type="compositionally biased region" description="Polar residues" evidence="4">
    <location>
        <begin position="455"/>
        <end position="465"/>
    </location>
</feature>
<feature type="compositionally biased region" description="Basic and acidic residues" evidence="4">
    <location>
        <begin position="62"/>
        <end position="71"/>
    </location>
</feature>
<evidence type="ECO:0000259" key="5">
    <source>
        <dbReference type="PROSITE" id="PS51778"/>
    </source>
</evidence>
<dbReference type="PANTHER" id="PTHR23319">
    <property type="entry name" value="GRAM DOMAIN CONTAINING 1B, ISOFORM E"/>
    <property type="match status" value="1"/>
</dbReference>
<feature type="domain" description="VASt" evidence="5">
    <location>
        <begin position="96"/>
        <end position="268"/>
    </location>
</feature>
<gene>
    <name evidence="6" type="primary">Gramd1a</name>
    <name evidence="6" type="ORF">GWK47_039560</name>
</gene>
<dbReference type="GO" id="GO:0140268">
    <property type="term" value="C:endoplasmic reticulum-plasma membrane contact site"/>
    <property type="evidence" value="ECO:0007669"/>
    <property type="project" value="TreeGrafter"/>
</dbReference>
<evidence type="ECO:0000256" key="2">
    <source>
        <dbReference type="ARBA" id="ARBA00023136"/>
    </source>
</evidence>
<evidence type="ECO:0000256" key="1">
    <source>
        <dbReference type="ARBA" id="ARBA00004370"/>
    </source>
</evidence>
<dbReference type="OrthoDB" id="2162691at2759"/>
<feature type="coiled-coil region" evidence="3">
    <location>
        <begin position="365"/>
        <end position="399"/>
    </location>
</feature>
<comment type="caution">
    <text evidence="6">The sequence shown here is derived from an EMBL/GenBank/DDBJ whole genome shotgun (WGS) entry which is preliminary data.</text>
</comment>
<evidence type="ECO:0000256" key="4">
    <source>
        <dbReference type="SAM" id="MobiDB-lite"/>
    </source>
</evidence>
<evidence type="ECO:0000313" key="6">
    <source>
        <dbReference type="EMBL" id="KAG0724938.1"/>
    </source>
</evidence>
<dbReference type="EMBL" id="JACEEZ010006218">
    <property type="protein sequence ID" value="KAG0724938.1"/>
    <property type="molecule type" value="Genomic_DNA"/>
</dbReference>
<keyword evidence="2" id="KW-0472">Membrane</keyword>
<feature type="region of interest" description="Disordered" evidence="4">
    <location>
        <begin position="266"/>
        <end position="306"/>
    </location>
</feature>
<sequence length="465" mass="51099">MVISASPPAKTIMRLDKTQSSSFSGGGERSPAFMRLGGSMSGNLDYQSPHSAVDQCQASHDNSTESEEHPTHPNTPPPDTNGVSTGGGCPQENQHQGKELLNTVVQLPIEIVFNLLFMQEQFMVDVYSMKKTYDIVFGAWEEQEDGQRGRQVTYTMTLPSVNLGPKVSYVTEKQVILANSRPGSAYVVEVEATNGGIPYADYFTVASHYCLAKEDDVRTRLSVWVSIKYKKTPWGLVKTMIEKNTFSGVEGVLAEVVTNLRTEADRLAAPKGGRRRRRQMADKNHAGSKHATTPSHARGTATDGGEGTSRAVVVVAAALFVLAAGNAVLYLRLSRLEHHSGTPTPDVALPASKYLSVTGSWKMVAKLLQRQEEIHQNQLDEWRARLQQASTTLGEVQETLEMIAKSIPEHEEELRRVLEEQSAEVLAGWMQAEEALQQQLDDGNAEEHLSHPEVVSTNTAEMQDT</sequence>
<dbReference type="GO" id="GO:0120015">
    <property type="term" value="F:sterol transfer activity"/>
    <property type="evidence" value="ECO:0007669"/>
    <property type="project" value="TreeGrafter"/>
</dbReference>
<proteinExistence type="predicted"/>
<reference evidence="6" key="1">
    <citation type="submission" date="2020-07" db="EMBL/GenBank/DDBJ databases">
        <title>The High-quality genome of the commercially important snow crab, Chionoecetes opilio.</title>
        <authorList>
            <person name="Jeong J.-H."/>
            <person name="Ryu S."/>
        </authorList>
    </citation>
    <scope>NUCLEOTIDE SEQUENCE</scope>
    <source>
        <strain evidence="6">MADBK_172401_WGS</strain>
        <tissue evidence="6">Digestive gland</tissue>
    </source>
</reference>
<feature type="compositionally biased region" description="Polar residues" evidence="4">
    <location>
        <begin position="41"/>
        <end position="61"/>
    </location>
</feature>
<accession>A0A8J5CLJ3</accession>
<keyword evidence="7" id="KW-1185">Reference proteome</keyword>
<dbReference type="Proteomes" id="UP000770661">
    <property type="component" value="Unassembled WGS sequence"/>
</dbReference>
<dbReference type="GO" id="GO:0032366">
    <property type="term" value="P:intracellular sterol transport"/>
    <property type="evidence" value="ECO:0007669"/>
    <property type="project" value="TreeGrafter"/>
</dbReference>
<name>A0A8J5CLJ3_CHIOP</name>
<dbReference type="InterPro" id="IPR051482">
    <property type="entry name" value="Cholesterol_transport"/>
</dbReference>
<feature type="region of interest" description="Disordered" evidence="4">
    <location>
        <begin position="1"/>
        <end position="94"/>
    </location>
</feature>
<dbReference type="PANTHER" id="PTHR23319:SF4">
    <property type="entry name" value="GRAM DOMAIN CONTAINING 1B, ISOFORM E"/>
    <property type="match status" value="1"/>
</dbReference>
<dbReference type="AlphaFoldDB" id="A0A8J5CLJ3"/>
<evidence type="ECO:0000256" key="3">
    <source>
        <dbReference type="SAM" id="Coils"/>
    </source>
</evidence>
<dbReference type="Pfam" id="PF16016">
    <property type="entry name" value="VASt"/>
    <property type="match status" value="1"/>
</dbReference>
<dbReference type="GO" id="GO:0005886">
    <property type="term" value="C:plasma membrane"/>
    <property type="evidence" value="ECO:0007669"/>
    <property type="project" value="TreeGrafter"/>
</dbReference>
<keyword evidence="3" id="KW-0175">Coiled coil</keyword>
<evidence type="ECO:0000313" key="7">
    <source>
        <dbReference type="Proteomes" id="UP000770661"/>
    </source>
</evidence>
<dbReference type="GO" id="GO:0032934">
    <property type="term" value="F:sterol binding"/>
    <property type="evidence" value="ECO:0007669"/>
    <property type="project" value="TreeGrafter"/>
</dbReference>
<dbReference type="InterPro" id="IPR031968">
    <property type="entry name" value="VASt"/>
</dbReference>